<evidence type="ECO:0000259" key="1">
    <source>
        <dbReference type="Pfam" id="PF03551"/>
    </source>
</evidence>
<sequence length="177" mass="19953">MEVQYAFLGLLTQEPNYGYELKKLYDQLFAGDKPVLPGQVYSTLARLLRDAKVIEIDDDGESNGPARTRYALTPAGHHAVVEWLHKPEVPSPTLQATMYAKTVLALIVDGEAAPYLQAQRHSHLQRLRELTARKKDASLADTLMLDNAIFHIEADLRWIELATARVEKLKEELCQNS</sequence>
<protein>
    <submittedName>
        <fullName evidence="2">PadR family transcriptional regulator</fullName>
    </submittedName>
</protein>
<accession>A0ABY5AIS8</accession>
<dbReference type="Proteomes" id="UP001056109">
    <property type="component" value="Chromosome"/>
</dbReference>
<proteinExistence type="predicted"/>
<keyword evidence="3" id="KW-1185">Reference proteome</keyword>
<name>A0ABY5AIS8_9ACTO</name>
<dbReference type="InterPro" id="IPR036388">
    <property type="entry name" value="WH-like_DNA-bd_sf"/>
</dbReference>
<feature type="domain" description="Transcription regulator PadR N-terminal" evidence="1">
    <location>
        <begin position="8"/>
        <end position="79"/>
    </location>
</feature>
<reference evidence="2" key="1">
    <citation type="submission" date="2022-06" db="EMBL/GenBank/DDBJ databases">
        <title>Complete Genome Sequence of Arcanobacterium pinnipediorum strain DSM 28752 isolated from a harbour seal.</title>
        <authorList>
            <person name="Borowiak M."/>
            <person name="Kreitlow A."/>
            <person name="Alssahen M."/>
            <person name="Malorny B."/>
            <person name="Laemmler C."/>
            <person name="Prenger-Berninghoff E."/>
            <person name="Siebert U."/>
            <person name="Ploetz M."/>
            <person name="Abdulmawjood A."/>
        </authorList>
    </citation>
    <scope>NUCLEOTIDE SEQUENCE</scope>
    <source>
        <strain evidence="2">DSM 28752</strain>
    </source>
</reference>
<dbReference type="Pfam" id="PF03551">
    <property type="entry name" value="PadR"/>
    <property type="match status" value="1"/>
</dbReference>
<dbReference type="EMBL" id="CP099547">
    <property type="protein sequence ID" value="USR79770.1"/>
    <property type="molecule type" value="Genomic_DNA"/>
</dbReference>
<dbReference type="Gene3D" id="1.10.10.10">
    <property type="entry name" value="Winged helix-like DNA-binding domain superfamily/Winged helix DNA-binding domain"/>
    <property type="match status" value="1"/>
</dbReference>
<dbReference type="RefSeq" id="WP_252673631.1">
    <property type="nucleotide sequence ID" value="NZ_CP099547.1"/>
</dbReference>
<dbReference type="InterPro" id="IPR036390">
    <property type="entry name" value="WH_DNA-bd_sf"/>
</dbReference>
<evidence type="ECO:0000313" key="3">
    <source>
        <dbReference type="Proteomes" id="UP001056109"/>
    </source>
</evidence>
<dbReference type="PANTHER" id="PTHR43252:SF6">
    <property type="entry name" value="NEGATIVE TRANSCRIPTION REGULATOR PADR"/>
    <property type="match status" value="1"/>
</dbReference>
<organism evidence="2 3">
    <name type="scientific">Arcanobacterium pinnipediorum</name>
    <dbReference type="NCBI Taxonomy" id="1503041"/>
    <lineage>
        <taxon>Bacteria</taxon>
        <taxon>Bacillati</taxon>
        <taxon>Actinomycetota</taxon>
        <taxon>Actinomycetes</taxon>
        <taxon>Actinomycetales</taxon>
        <taxon>Actinomycetaceae</taxon>
        <taxon>Arcanobacterium</taxon>
    </lineage>
</organism>
<dbReference type="PANTHER" id="PTHR43252">
    <property type="entry name" value="TRANSCRIPTIONAL REGULATOR YQJI"/>
    <property type="match status" value="1"/>
</dbReference>
<evidence type="ECO:0000313" key="2">
    <source>
        <dbReference type="EMBL" id="USR79770.1"/>
    </source>
</evidence>
<dbReference type="SUPFAM" id="SSF46785">
    <property type="entry name" value="Winged helix' DNA-binding domain"/>
    <property type="match status" value="1"/>
</dbReference>
<dbReference type="InterPro" id="IPR005149">
    <property type="entry name" value="Tscrpt_reg_PadR_N"/>
</dbReference>
<gene>
    <name evidence="2" type="ORF">NG665_01910</name>
</gene>